<dbReference type="PANTHER" id="PTHR30385">
    <property type="entry name" value="SIGMA FACTOR F FLAGELLAR"/>
    <property type="match status" value="1"/>
</dbReference>
<dbReference type="GO" id="GO:0006352">
    <property type="term" value="P:DNA-templated transcription initiation"/>
    <property type="evidence" value="ECO:0007669"/>
    <property type="project" value="InterPro"/>
</dbReference>
<accession>A0A7I7YSN8</accession>
<dbReference type="InterPro" id="IPR013324">
    <property type="entry name" value="RNA_pol_sigma_r3/r4-like"/>
</dbReference>
<organism evidence="8 9">
    <name type="scientific">Mycobacterium parmense</name>
    <dbReference type="NCBI Taxonomy" id="185642"/>
    <lineage>
        <taxon>Bacteria</taxon>
        <taxon>Bacillati</taxon>
        <taxon>Actinomycetota</taxon>
        <taxon>Actinomycetes</taxon>
        <taxon>Mycobacteriales</taxon>
        <taxon>Mycobacteriaceae</taxon>
        <taxon>Mycobacterium</taxon>
        <taxon>Mycobacterium simiae complex</taxon>
    </lineage>
</organism>
<keyword evidence="4" id="KW-0731">Sigma factor</keyword>
<dbReference type="InterPro" id="IPR014322">
    <property type="entry name" value="RNA_pol_sigma-B/F/G"/>
</dbReference>
<evidence type="ECO:0000256" key="4">
    <source>
        <dbReference type="ARBA" id="ARBA00023082"/>
    </source>
</evidence>
<dbReference type="EMBL" id="AP022614">
    <property type="protein sequence ID" value="BBZ44202.1"/>
    <property type="molecule type" value="Genomic_DNA"/>
</dbReference>
<dbReference type="InterPro" id="IPR000943">
    <property type="entry name" value="RNA_pol_sigma70"/>
</dbReference>
<dbReference type="Pfam" id="PF04545">
    <property type="entry name" value="Sigma70_r4"/>
    <property type="match status" value="1"/>
</dbReference>
<dbReference type="InterPro" id="IPR014284">
    <property type="entry name" value="RNA_pol_sigma-70_dom"/>
</dbReference>
<keyword evidence="9" id="KW-1185">Reference proteome</keyword>
<dbReference type="GO" id="GO:0003677">
    <property type="term" value="F:DNA binding"/>
    <property type="evidence" value="ECO:0007669"/>
    <property type="project" value="UniProtKB-KW"/>
</dbReference>
<dbReference type="InterPro" id="IPR013325">
    <property type="entry name" value="RNA_pol_sigma_r2"/>
</dbReference>
<evidence type="ECO:0000256" key="1">
    <source>
        <dbReference type="ARBA" id="ARBA00007788"/>
    </source>
</evidence>
<name>A0A7I7YSN8_9MYCO</name>
<dbReference type="InterPro" id="IPR007630">
    <property type="entry name" value="RNA_pol_sigma70_r4"/>
</dbReference>
<dbReference type="InterPro" id="IPR007624">
    <property type="entry name" value="RNA_pol_sigma70_r3"/>
</dbReference>
<dbReference type="NCBIfam" id="TIGR02937">
    <property type="entry name" value="sigma70-ECF"/>
    <property type="match status" value="1"/>
</dbReference>
<dbReference type="CDD" id="cd06171">
    <property type="entry name" value="Sigma70_r4"/>
    <property type="match status" value="1"/>
</dbReference>
<dbReference type="AlphaFoldDB" id="A0A7I7YSN8"/>
<evidence type="ECO:0000256" key="3">
    <source>
        <dbReference type="ARBA" id="ARBA00023015"/>
    </source>
</evidence>
<evidence type="ECO:0000313" key="8">
    <source>
        <dbReference type="EMBL" id="BBZ44202.1"/>
    </source>
</evidence>
<dbReference type="PANTHER" id="PTHR30385:SF4">
    <property type="entry name" value="RNA POLYMERASE SIGMA-E FACTOR"/>
    <property type="match status" value="1"/>
</dbReference>
<evidence type="ECO:0000259" key="7">
    <source>
        <dbReference type="PROSITE" id="PS50943"/>
    </source>
</evidence>
<dbReference type="SUPFAM" id="SSF88946">
    <property type="entry name" value="Sigma2 domain of RNA polymerase sigma factors"/>
    <property type="match status" value="1"/>
</dbReference>
<gene>
    <name evidence="8" type="ORF">MPRM_14830</name>
</gene>
<dbReference type="Pfam" id="PF04542">
    <property type="entry name" value="Sigma70_r2"/>
    <property type="match status" value="1"/>
</dbReference>
<protein>
    <submittedName>
        <fullName evidence="8">Alternative sigma factor SigF</fullName>
    </submittedName>
</protein>
<keyword evidence="2" id="KW-0749">Sporulation</keyword>
<dbReference type="Pfam" id="PF04539">
    <property type="entry name" value="Sigma70_r3"/>
    <property type="match status" value="1"/>
</dbReference>
<evidence type="ECO:0000313" key="9">
    <source>
        <dbReference type="Proteomes" id="UP000467105"/>
    </source>
</evidence>
<dbReference type="GO" id="GO:0030435">
    <property type="term" value="P:sporulation resulting in formation of a cellular spore"/>
    <property type="evidence" value="ECO:0007669"/>
    <property type="project" value="UniProtKB-KW"/>
</dbReference>
<evidence type="ECO:0000256" key="6">
    <source>
        <dbReference type="ARBA" id="ARBA00023163"/>
    </source>
</evidence>
<evidence type="ECO:0000256" key="5">
    <source>
        <dbReference type="ARBA" id="ARBA00023125"/>
    </source>
</evidence>
<reference evidence="8 9" key="1">
    <citation type="journal article" date="2019" name="Emerg. Microbes Infect.">
        <title>Comprehensive subspecies identification of 175 nontuberculous mycobacteria species based on 7547 genomic profiles.</title>
        <authorList>
            <person name="Matsumoto Y."/>
            <person name="Kinjo T."/>
            <person name="Motooka D."/>
            <person name="Nabeya D."/>
            <person name="Jung N."/>
            <person name="Uechi K."/>
            <person name="Horii T."/>
            <person name="Iida T."/>
            <person name="Fujita J."/>
            <person name="Nakamura S."/>
        </authorList>
    </citation>
    <scope>NUCLEOTIDE SEQUENCE [LARGE SCALE GENOMIC DNA]</scope>
    <source>
        <strain evidence="8 9">JCM 14742</strain>
    </source>
</reference>
<dbReference type="Gene3D" id="1.20.120.1810">
    <property type="match status" value="1"/>
</dbReference>
<dbReference type="NCBIfam" id="TIGR02980">
    <property type="entry name" value="SigBFG"/>
    <property type="match status" value="1"/>
</dbReference>
<feature type="domain" description="HTH cro/C1-type" evidence="7">
    <location>
        <begin position="268"/>
        <end position="287"/>
    </location>
</feature>
<keyword evidence="3" id="KW-0805">Transcription regulation</keyword>
<dbReference type="SUPFAM" id="SSF88659">
    <property type="entry name" value="Sigma3 and sigma4 domains of RNA polymerase sigma factors"/>
    <property type="match status" value="2"/>
</dbReference>
<dbReference type="Proteomes" id="UP000467105">
    <property type="component" value="Chromosome"/>
</dbReference>
<proteinExistence type="inferred from homology"/>
<dbReference type="InterPro" id="IPR007627">
    <property type="entry name" value="RNA_pol_sigma70_r2"/>
</dbReference>
<dbReference type="GO" id="GO:0016987">
    <property type="term" value="F:sigma factor activity"/>
    <property type="evidence" value="ECO:0007669"/>
    <property type="project" value="UniProtKB-KW"/>
</dbReference>
<dbReference type="InterPro" id="IPR001387">
    <property type="entry name" value="Cro/C1-type_HTH"/>
</dbReference>
<dbReference type="Gene3D" id="1.20.140.160">
    <property type="match status" value="1"/>
</dbReference>
<keyword evidence="5" id="KW-0238">DNA-binding</keyword>
<dbReference type="NCBIfam" id="NF005514">
    <property type="entry name" value="PRK07122.1"/>
    <property type="match status" value="1"/>
</dbReference>
<keyword evidence="6" id="KW-0804">Transcription</keyword>
<sequence>MLYNANLFSRRRFHFVSGTPETLWPMTDVITAPVTAPTTVRQPVAGRRSDDSYDDVVEMFVALRHMPAESHEYGRQRELIVQRCLPLADHVASHFARRGEGIDDLTQVARLGLMNAINRFDPDKGPSFIGFAVPTMMGEVRRYFRDYSWGMRVPRRLRELHVQISRITGELAQKLGRAPTAGELSQALEVPHEEIVECLVAGDAYRLDSLDAPLGADGSGTPRLVADAVGSIDPELEHITNREALRVVVAGLPRREQDVLRMRFFESMTQSQIAERIGVSQMQVSRILANTLRALRDQLE</sequence>
<evidence type="ECO:0000256" key="2">
    <source>
        <dbReference type="ARBA" id="ARBA00022969"/>
    </source>
</evidence>
<comment type="similarity">
    <text evidence="1">Belongs to the sigma-70 factor family.</text>
</comment>
<dbReference type="PROSITE" id="PS50943">
    <property type="entry name" value="HTH_CROC1"/>
    <property type="match status" value="1"/>
</dbReference>
<dbReference type="PRINTS" id="PR00046">
    <property type="entry name" value="SIGMA70FCT"/>
</dbReference>